<protein>
    <submittedName>
        <fullName evidence="2">Uncharacterized protein</fullName>
    </submittedName>
</protein>
<sequence>MDQVQILVDKSVRSLTMGNYRLALQNLSDALEVIKIRDSDDDELRKSNYVKVWATFISVVDKTLISVGSDGSFTLRAPPEFIGRENENDGGNGTRSVASIKYPANFDEMYLIVTEGSPLQPFILTTLLDFVEKEYALATEKSKTIEKLRDELVNAREFPIPPSSDNQSANLKKSRLVSSKEFQTPNRLSRGENPVVPKQNWMLKWLNDHKFSIISVLIIARIVAYIVKKYGTKQIISLTYKNLKTVADMATKITYI</sequence>
<evidence type="ECO:0000313" key="2">
    <source>
        <dbReference type="EMBL" id="OLY85330.1"/>
    </source>
</evidence>
<organism evidence="2 3">
    <name type="scientific">Smittium mucronatum</name>
    <dbReference type="NCBI Taxonomy" id="133383"/>
    <lineage>
        <taxon>Eukaryota</taxon>
        <taxon>Fungi</taxon>
        <taxon>Fungi incertae sedis</taxon>
        <taxon>Zoopagomycota</taxon>
        <taxon>Kickxellomycotina</taxon>
        <taxon>Harpellomycetes</taxon>
        <taxon>Harpellales</taxon>
        <taxon>Legeriomycetaceae</taxon>
        <taxon>Smittium</taxon>
    </lineage>
</organism>
<dbReference type="Proteomes" id="UP000187455">
    <property type="component" value="Unassembled WGS sequence"/>
</dbReference>
<name>A0A1R0H829_9FUNG</name>
<feature type="region of interest" description="Disordered" evidence="1">
    <location>
        <begin position="159"/>
        <end position="191"/>
    </location>
</feature>
<reference evidence="2 3" key="1">
    <citation type="journal article" date="2016" name="Mol. Biol. Evol.">
        <title>Genome-Wide Survey of Gut Fungi (Harpellales) Reveals the First Horizontally Transferred Ubiquitin Gene from a Mosquito Host.</title>
        <authorList>
            <person name="Wang Y."/>
            <person name="White M.M."/>
            <person name="Kvist S."/>
            <person name="Moncalvo J.M."/>
        </authorList>
    </citation>
    <scope>NUCLEOTIDE SEQUENCE [LARGE SCALE GENOMIC DNA]</scope>
    <source>
        <strain evidence="2 3">ALG-7-W6</strain>
    </source>
</reference>
<evidence type="ECO:0000256" key="1">
    <source>
        <dbReference type="SAM" id="MobiDB-lite"/>
    </source>
</evidence>
<gene>
    <name evidence="2" type="ORF">AYI68_g483</name>
</gene>
<dbReference type="EMBL" id="LSSL01000153">
    <property type="protein sequence ID" value="OLY85330.1"/>
    <property type="molecule type" value="Genomic_DNA"/>
</dbReference>
<comment type="caution">
    <text evidence="2">The sequence shown here is derived from an EMBL/GenBank/DDBJ whole genome shotgun (WGS) entry which is preliminary data.</text>
</comment>
<proteinExistence type="predicted"/>
<accession>A0A1R0H829</accession>
<feature type="compositionally biased region" description="Polar residues" evidence="1">
    <location>
        <begin position="163"/>
        <end position="187"/>
    </location>
</feature>
<keyword evidence="3" id="KW-1185">Reference proteome</keyword>
<dbReference type="AlphaFoldDB" id="A0A1R0H829"/>
<evidence type="ECO:0000313" key="3">
    <source>
        <dbReference type="Proteomes" id="UP000187455"/>
    </source>
</evidence>